<protein>
    <submittedName>
        <fullName evidence="2">Uncharacterized protein</fullName>
    </submittedName>
</protein>
<dbReference type="PANTHER" id="PTHR39441:SF1">
    <property type="entry name" value="DUF2252 DOMAIN-CONTAINING PROTEIN"/>
    <property type="match status" value="1"/>
</dbReference>
<comment type="caution">
    <text evidence="2">The sequence shown here is derived from an EMBL/GenBank/DDBJ whole genome shotgun (WGS) entry which is preliminary data.</text>
</comment>
<dbReference type="Pfam" id="PF10009">
    <property type="entry name" value="DUF2252"/>
    <property type="match status" value="1"/>
</dbReference>
<dbReference type="PANTHER" id="PTHR39441">
    <property type="entry name" value="DUF2252 DOMAIN-CONTAINING PROTEIN"/>
    <property type="match status" value="1"/>
</dbReference>
<reference evidence="2" key="2">
    <citation type="submission" date="2020-09" db="EMBL/GenBank/DDBJ databases">
        <authorList>
            <person name="Sun Q."/>
            <person name="Zhou Y."/>
        </authorList>
    </citation>
    <scope>NUCLEOTIDE SEQUENCE</scope>
    <source>
        <strain evidence="2">CGMCC 1.12827</strain>
    </source>
</reference>
<evidence type="ECO:0000313" key="2">
    <source>
        <dbReference type="EMBL" id="GGB23284.1"/>
    </source>
</evidence>
<feature type="region of interest" description="Disordered" evidence="1">
    <location>
        <begin position="220"/>
        <end position="240"/>
    </location>
</feature>
<evidence type="ECO:0000256" key="1">
    <source>
        <dbReference type="SAM" id="MobiDB-lite"/>
    </source>
</evidence>
<keyword evidence="3" id="KW-1185">Reference proteome</keyword>
<gene>
    <name evidence="2" type="ORF">GCM10011489_09380</name>
</gene>
<feature type="compositionally biased region" description="Basic and acidic residues" evidence="1">
    <location>
        <begin position="228"/>
        <end position="240"/>
    </location>
</feature>
<reference evidence="2" key="1">
    <citation type="journal article" date="2014" name="Int. J. Syst. Evol. Microbiol.">
        <title>Complete genome sequence of Corynebacterium casei LMG S-19264T (=DSM 44701T), isolated from a smear-ripened cheese.</title>
        <authorList>
            <consortium name="US DOE Joint Genome Institute (JGI-PGF)"/>
            <person name="Walter F."/>
            <person name="Albersmeier A."/>
            <person name="Kalinowski J."/>
            <person name="Ruckert C."/>
        </authorList>
    </citation>
    <scope>NUCLEOTIDE SEQUENCE</scope>
    <source>
        <strain evidence="2">CGMCC 1.12827</strain>
    </source>
</reference>
<dbReference type="EMBL" id="BMGC01000004">
    <property type="protein sequence ID" value="GGB23284.1"/>
    <property type="molecule type" value="Genomic_DNA"/>
</dbReference>
<proteinExistence type="predicted"/>
<dbReference type="AlphaFoldDB" id="A0A916SYK5"/>
<dbReference type="Proteomes" id="UP000621454">
    <property type="component" value="Unassembled WGS sequence"/>
</dbReference>
<organism evidence="2 3">
    <name type="scientific">Gordonia jinhuaensis</name>
    <dbReference type="NCBI Taxonomy" id="1517702"/>
    <lineage>
        <taxon>Bacteria</taxon>
        <taxon>Bacillati</taxon>
        <taxon>Actinomycetota</taxon>
        <taxon>Actinomycetes</taxon>
        <taxon>Mycobacteriales</taxon>
        <taxon>Gordoniaceae</taxon>
        <taxon>Gordonia</taxon>
    </lineage>
</organism>
<evidence type="ECO:0000313" key="3">
    <source>
        <dbReference type="Proteomes" id="UP000621454"/>
    </source>
</evidence>
<dbReference type="InterPro" id="IPR018721">
    <property type="entry name" value="DUF2252"/>
</dbReference>
<sequence>MRLTEGSSSDDTKLDELIEKRARKRTSRGASKKLTMVVDGERRIKEKPPYRMHALSDFTELLGEAITVYHESTPDHLSSLLSRFNAVDVVQQVVGVGSVGMRVFLILNEEHVTHDPLFLQVKQATASVYEQHLQPSTYGNHGSRVVHGQRLIQSASDMFLGWTSVDGYDFYVRQFRDGKVIPTGEMLAPRLPQFAYACGRVLARAHARSGDARAITDYLGGGKSSTAKGDKHGGKTQDSAKRDKVAEAFISFAYAYADQNAADHAQLAKAVENGDIPSAPGWP</sequence>
<name>A0A916SYK5_9ACTN</name>
<accession>A0A916SYK5</accession>